<dbReference type="Proteomes" id="UP001593940">
    <property type="component" value="Unassembled WGS sequence"/>
</dbReference>
<proteinExistence type="predicted"/>
<dbReference type="EMBL" id="JBHOMY010000082">
    <property type="protein sequence ID" value="MFC1459137.1"/>
    <property type="molecule type" value="Genomic_DNA"/>
</dbReference>
<sequence>MVLFSLCKLASFDLPPLTMTLGRHLGRIRHKFLPTDEERDTDHLASAADLDELEFRIRELDRSKRQKRGPFHHF</sequence>
<keyword evidence="2" id="KW-1185">Reference proteome</keyword>
<name>A0ABV6YDQ7_9HYPH</name>
<dbReference type="RefSeq" id="WP_377030878.1">
    <property type="nucleotide sequence ID" value="NZ_JBHOMY010000082.1"/>
</dbReference>
<evidence type="ECO:0000313" key="2">
    <source>
        <dbReference type="Proteomes" id="UP001593940"/>
    </source>
</evidence>
<reference evidence="1 2" key="1">
    <citation type="submission" date="2024-09" db="EMBL/GenBank/DDBJ databases">
        <title>Nodulacao em especies de Leguminosae Basais da Amazonia e Caracterizacao dos Rizobios e Bacterias Associadas aos Nodulos.</title>
        <authorList>
            <person name="Jambeiro I.C.A."/>
            <person name="Lopes I.S."/>
            <person name="Aguiar E.R.G.R."/>
            <person name="Santos A.F.J."/>
            <person name="Dos Santos J.M.F."/>
            <person name="Gross E."/>
        </authorList>
    </citation>
    <scope>NUCLEOTIDE SEQUENCE [LARGE SCALE GENOMIC DNA]</scope>
    <source>
        <strain evidence="1 2">BRUESC1165</strain>
    </source>
</reference>
<protein>
    <submittedName>
        <fullName evidence="1">DUF3563 family protein</fullName>
    </submittedName>
</protein>
<dbReference type="Pfam" id="PF12086">
    <property type="entry name" value="DUF3563"/>
    <property type="match status" value="1"/>
</dbReference>
<organism evidence="1 2">
    <name type="scientific">Microvirga arabica</name>
    <dbReference type="NCBI Taxonomy" id="1128671"/>
    <lineage>
        <taxon>Bacteria</taxon>
        <taxon>Pseudomonadati</taxon>
        <taxon>Pseudomonadota</taxon>
        <taxon>Alphaproteobacteria</taxon>
        <taxon>Hyphomicrobiales</taxon>
        <taxon>Methylobacteriaceae</taxon>
        <taxon>Microvirga</taxon>
    </lineage>
</organism>
<accession>A0ABV6YDQ7</accession>
<evidence type="ECO:0000313" key="1">
    <source>
        <dbReference type="EMBL" id="MFC1459137.1"/>
    </source>
</evidence>
<dbReference type="InterPro" id="IPR021946">
    <property type="entry name" value="DUF3563"/>
</dbReference>
<gene>
    <name evidence="1" type="ORF">ACETIH_21010</name>
</gene>
<comment type="caution">
    <text evidence="1">The sequence shown here is derived from an EMBL/GenBank/DDBJ whole genome shotgun (WGS) entry which is preliminary data.</text>
</comment>